<organism evidence="9 10">
    <name type="scientific">Lingula anatina</name>
    <name type="common">Brachiopod</name>
    <name type="synonym">Lingula unguis</name>
    <dbReference type="NCBI Taxonomy" id="7574"/>
    <lineage>
        <taxon>Eukaryota</taxon>
        <taxon>Metazoa</taxon>
        <taxon>Spiralia</taxon>
        <taxon>Lophotrochozoa</taxon>
        <taxon>Brachiopoda</taxon>
        <taxon>Linguliformea</taxon>
        <taxon>Lingulata</taxon>
        <taxon>Lingulida</taxon>
        <taxon>Linguloidea</taxon>
        <taxon>Lingulidae</taxon>
        <taxon>Lingula</taxon>
    </lineage>
</organism>
<keyword evidence="4" id="KW-0862">Zinc</keyword>
<dbReference type="KEGG" id="lak:106172655"/>
<keyword evidence="5 6" id="KW-0238">DNA-binding</keyword>
<dbReference type="STRING" id="7574.A0A1S3JER1"/>
<evidence type="ECO:0000256" key="6">
    <source>
        <dbReference type="PROSITE-ProRule" id="PRU00309"/>
    </source>
</evidence>
<dbReference type="OrthoDB" id="10013126at2759"/>
<evidence type="ECO:0000256" key="4">
    <source>
        <dbReference type="ARBA" id="ARBA00022833"/>
    </source>
</evidence>
<dbReference type="PROSITE" id="PS50950">
    <property type="entry name" value="ZF_THAP"/>
    <property type="match status" value="1"/>
</dbReference>
<feature type="domain" description="THAP-type" evidence="8">
    <location>
        <begin position="1"/>
        <end position="89"/>
    </location>
</feature>
<dbReference type="Pfam" id="PF05485">
    <property type="entry name" value="THAP"/>
    <property type="match status" value="1"/>
</dbReference>
<dbReference type="SUPFAM" id="SSF57716">
    <property type="entry name" value="Glucocorticoid receptor-like (DNA-binding domain)"/>
    <property type="match status" value="1"/>
</dbReference>
<sequence length="546" mass="61756">MPKTCCIVGCSSRKHKGSEIKFFVIPNEKFRREKWLSAINRARINSDGSVDRSKLWSPRGSSSYVCSLHFLTGLRVNDPTHPDYVPNVFPTTSARVIQNAEMKVDRYERIVNRSQTNVHDPPAKKRLMMRDPTNCTIMPETADSPSLVESSDDVTGHPNCVEDLSTCENLANCRDETRSKAPETPEEARGFSKSLEESEREMFLLEISNLREERDNALAKVAVLESMMNGSSTLSSVSVEGNDEACKMLTGLSWNYFLKLFLFLSHCFPSEGVKCSIPLREQLFLTLVKLKHNVSFDFLSHLRGLPKSTMIDNFWKWIDLMHQKLDFLVQPQDRESVLATIPPVFKSKFPRLTSIIDCFEIFIDAPRNLLARAQCYSQYKKHCTIKFFISCTPLGAINFISRAWGGRATDKKIVRDSGFISSDIHLPGDQILADRGFTLKDDFASRCGAELLTPAFTKGKGGQLPAKELEISRKIASVRIHIERVIGLLKNRYCILKGPLPLRFLQSIRDENMDMNLANCDKIIQVCCCLLNMGDGIVYKEGSKEE</sequence>
<protein>
    <submittedName>
        <fullName evidence="10">Uncharacterized protein LOC106172655</fullName>
    </submittedName>
</protein>
<dbReference type="PANTHER" id="PTHR23080:SF143">
    <property type="entry name" value="SI:DKEY-56D12.4"/>
    <property type="match status" value="1"/>
</dbReference>
<dbReference type="InterPro" id="IPR027805">
    <property type="entry name" value="Transposase_HTH_dom"/>
</dbReference>
<dbReference type="SMART" id="SM00980">
    <property type="entry name" value="THAP"/>
    <property type="match status" value="1"/>
</dbReference>
<keyword evidence="3 6" id="KW-0863">Zinc-finger</keyword>
<dbReference type="AlphaFoldDB" id="A0A1S3JER1"/>
<reference evidence="10" key="1">
    <citation type="submission" date="2025-08" db="UniProtKB">
        <authorList>
            <consortium name="RefSeq"/>
        </authorList>
    </citation>
    <scope>IDENTIFICATION</scope>
    <source>
        <tissue evidence="10">Gonads</tissue>
    </source>
</reference>
<evidence type="ECO:0000256" key="1">
    <source>
        <dbReference type="ARBA" id="ARBA00001968"/>
    </source>
</evidence>
<gene>
    <name evidence="10" type="primary">LOC106172655</name>
</gene>
<dbReference type="GO" id="GO:0008270">
    <property type="term" value="F:zinc ion binding"/>
    <property type="evidence" value="ECO:0007669"/>
    <property type="project" value="UniProtKB-KW"/>
</dbReference>
<dbReference type="InterPro" id="IPR027806">
    <property type="entry name" value="HARBI1_dom"/>
</dbReference>
<dbReference type="InterPro" id="IPR006612">
    <property type="entry name" value="THAP_Znf"/>
</dbReference>
<dbReference type="Pfam" id="PF13359">
    <property type="entry name" value="DDE_Tnp_4"/>
    <property type="match status" value="1"/>
</dbReference>
<dbReference type="GeneID" id="106172655"/>
<keyword evidence="7" id="KW-0175">Coiled coil</keyword>
<feature type="coiled-coil region" evidence="7">
    <location>
        <begin position="200"/>
        <end position="227"/>
    </location>
</feature>
<dbReference type="Proteomes" id="UP000085678">
    <property type="component" value="Unplaced"/>
</dbReference>
<evidence type="ECO:0000259" key="8">
    <source>
        <dbReference type="PROSITE" id="PS50950"/>
    </source>
</evidence>
<dbReference type="PANTHER" id="PTHR23080">
    <property type="entry name" value="THAP DOMAIN PROTEIN"/>
    <property type="match status" value="1"/>
</dbReference>
<evidence type="ECO:0000313" key="10">
    <source>
        <dbReference type="RefSeq" id="XP_013408902.1"/>
    </source>
</evidence>
<keyword evidence="9" id="KW-1185">Reference proteome</keyword>
<name>A0A1S3JER1_LINAN</name>
<evidence type="ECO:0000256" key="5">
    <source>
        <dbReference type="ARBA" id="ARBA00023125"/>
    </source>
</evidence>
<keyword evidence="2" id="KW-0479">Metal-binding</keyword>
<accession>A0A1S3JER1</accession>
<comment type="cofactor">
    <cofactor evidence="1">
        <name>a divalent metal cation</name>
        <dbReference type="ChEBI" id="CHEBI:60240"/>
    </cofactor>
</comment>
<dbReference type="Pfam" id="PF13613">
    <property type="entry name" value="HTH_Tnp_4"/>
    <property type="match status" value="1"/>
</dbReference>
<evidence type="ECO:0000256" key="2">
    <source>
        <dbReference type="ARBA" id="ARBA00022723"/>
    </source>
</evidence>
<proteinExistence type="predicted"/>
<evidence type="ECO:0000256" key="7">
    <source>
        <dbReference type="SAM" id="Coils"/>
    </source>
</evidence>
<evidence type="ECO:0000256" key="3">
    <source>
        <dbReference type="ARBA" id="ARBA00022771"/>
    </source>
</evidence>
<dbReference type="InParanoid" id="A0A1S3JER1"/>
<dbReference type="RefSeq" id="XP_013408902.1">
    <property type="nucleotide sequence ID" value="XM_013553448.1"/>
</dbReference>
<evidence type="ECO:0000313" key="9">
    <source>
        <dbReference type="Proteomes" id="UP000085678"/>
    </source>
</evidence>
<dbReference type="GO" id="GO:0003677">
    <property type="term" value="F:DNA binding"/>
    <property type="evidence" value="ECO:0007669"/>
    <property type="project" value="UniProtKB-UniRule"/>
</dbReference>